<keyword evidence="3" id="KW-0808">Transferase</keyword>
<dbReference type="AlphaFoldDB" id="A0A3N1ZUW1"/>
<evidence type="ECO:0000259" key="2">
    <source>
        <dbReference type="Pfam" id="PF13649"/>
    </source>
</evidence>
<accession>A0A3N1ZUW1</accession>
<organism evidence="3 4">
    <name type="scientific">Luteococcus japonicus</name>
    <dbReference type="NCBI Taxonomy" id="33984"/>
    <lineage>
        <taxon>Bacteria</taxon>
        <taxon>Bacillati</taxon>
        <taxon>Actinomycetota</taxon>
        <taxon>Actinomycetes</taxon>
        <taxon>Propionibacteriales</taxon>
        <taxon>Propionibacteriaceae</taxon>
        <taxon>Luteococcus</taxon>
    </lineage>
</organism>
<dbReference type="SUPFAM" id="SSF53335">
    <property type="entry name" value="S-adenosyl-L-methionine-dependent methyltransferases"/>
    <property type="match status" value="1"/>
</dbReference>
<evidence type="ECO:0000313" key="4">
    <source>
        <dbReference type="Proteomes" id="UP000275749"/>
    </source>
</evidence>
<dbReference type="CDD" id="cd02440">
    <property type="entry name" value="AdoMet_MTases"/>
    <property type="match status" value="1"/>
</dbReference>
<dbReference type="Gene3D" id="3.40.50.150">
    <property type="entry name" value="Vaccinia Virus protein VP39"/>
    <property type="match status" value="1"/>
</dbReference>
<keyword evidence="3" id="KW-0489">Methyltransferase</keyword>
<comment type="caution">
    <text evidence="3">The sequence shown here is derived from an EMBL/GenBank/DDBJ whole genome shotgun (WGS) entry which is preliminary data.</text>
</comment>
<dbReference type="GO" id="GO:0032259">
    <property type="term" value="P:methylation"/>
    <property type="evidence" value="ECO:0007669"/>
    <property type="project" value="UniProtKB-KW"/>
</dbReference>
<dbReference type="PANTHER" id="PTHR42912">
    <property type="entry name" value="METHYLTRANSFERASE"/>
    <property type="match status" value="1"/>
</dbReference>
<feature type="region of interest" description="Disordered" evidence="1">
    <location>
        <begin position="1"/>
        <end position="24"/>
    </location>
</feature>
<evidence type="ECO:0000256" key="1">
    <source>
        <dbReference type="SAM" id="MobiDB-lite"/>
    </source>
</evidence>
<dbReference type="Pfam" id="PF13649">
    <property type="entry name" value="Methyltransf_25"/>
    <property type="match status" value="1"/>
</dbReference>
<proteinExistence type="predicted"/>
<dbReference type="InterPro" id="IPR041698">
    <property type="entry name" value="Methyltransf_25"/>
</dbReference>
<name>A0A3N1ZUW1_9ACTN</name>
<dbReference type="EMBL" id="RKHG01000001">
    <property type="protein sequence ID" value="ROR54227.1"/>
    <property type="molecule type" value="Genomic_DNA"/>
</dbReference>
<dbReference type="GO" id="GO:0008757">
    <property type="term" value="F:S-adenosylmethionine-dependent methyltransferase activity"/>
    <property type="evidence" value="ECO:0007669"/>
    <property type="project" value="InterPro"/>
</dbReference>
<dbReference type="Proteomes" id="UP000275749">
    <property type="component" value="Unassembled WGS sequence"/>
</dbReference>
<evidence type="ECO:0000313" key="3">
    <source>
        <dbReference type="EMBL" id="ROR54227.1"/>
    </source>
</evidence>
<dbReference type="InterPro" id="IPR029063">
    <property type="entry name" value="SAM-dependent_MTases_sf"/>
</dbReference>
<protein>
    <submittedName>
        <fullName evidence="3">Methyltransferase family protein</fullName>
    </submittedName>
</protein>
<sequence>MQRGVDQTDEQELDQARPGGGQQGHWVLASLGKRVLRPGGRELTEAMLAAAEPAGRRVVELAPGIGVTAARLLDLQPAGYQAVERDPQAADTVRAVIGSRGQVHLGSAEQTGLPEASADLVVGEAMLTMQSERGKREILAEVRRVLEPGGRYAIHELGLRPDELDEQVKEDIRKDLARAIKVNARPLTLAEWRQLFDEEGYDVEWSQTTEMALLEPRRMLADEGVVGLVRILVNLLRRPEARRRVLGMRRTFAAHRQELCAVALVVRRRP</sequence>
<gene>
    <name evidence="3" type="ORF">EDD41_1422</name>
</gene>
<reference evidence="3 4" key="1">
    <citation type="submission" date="2018-11" db="EMBL/GenBank/DDBJ databases">
        <title>Sequencing the genomes of 1000 actinobacteria strains.</title>
        <authorList>
            <person name="Klenk H.-P."/>
        </authorList>
    </citation>
    <scope>NUCLEOTIDE SEQUENCE [LARGE SCALE GENOMIC DNA]</scope>
    <source>
        <strain evidence="3 4">DSM 10546</strain>
    </source>
</reference>
<dbReference type="RefSeq" id="WP_123575405.1">
    <property type="nucleotide sequence ID" value="NZ_RKHG01000001.1"/>
</dbReference>
<dbReference type="PANTHER" id="PTHR42912:SF95">
    <property type="entry name" value="METHYLTRANSFERASE TYPE 11 DOMAIN-CONTAINING PROTEIN"/>
    <property type="match status" value="1"/>
</dbReference>
<dbReference type="InterPro" id="IPR050508">
    <property type="entry name" value="Methyltransf_Superfamily"/>
</dbReference>
<feature type="domain" description="Methyltransferase" evidence="2">
    <location>
        <begin position="58"/>
        <end position="150"/>
    </location>
</feature>